<dbReference type="KEGG" id="goe:100899482"/>
<comment type="subcellular location">
    <subcellularLocation>
        <location evidence="1 13">Membrane</location>
        <topology evidence="1 13">Single-pass type I membrane protein</topology>
    </subcellularLocation>
</comment>
<keyword evidence="10" id="KW-0325">Glycoprotein</keyword>
<evidence type="ECO:0000256" key="9">
    <source>
        <dbReference type="ARBA" id="ARBA00023157"/>
    </source>
</evidence>
<keyword evidence="6 13" id="KW-0677">Repeat</keyword>
<dbReference type="FunFam" id="2.10.25.10:FF:000018">
    <property type="entry name" value="Delta-like 1"/>
    <property type="match status" value="3"/>
</dbReference>
<keyword evidence="7 13" id="KW-1133">Transmembrane helix</keyword>
<dbReference type="PANTHER" id="PTHR14949">
    <property type="entry name" value="EGF-LIKE-DOMAIN, MULTIPLE 7, 8"/>
    <property type="match status" value="1"/>
</dbReference>
<dbReference type="SMART" id="SM00051">
    <property type="entry name" value="DSL"/>
    <property type="match status" value="1"/>
</dbReference>
<feature type="disulfide bond" evidence="12">
    <location>
        <begin position="220"/>
        <end position="229"/>
    </location>
</feature>
<feature type="transmembrane region" description="Helical" evidence="14">
    <location>
        <begin position="7"/>
        <end position="29"/>
    </location>
</feature>
<evidence type="ECO:0000256" key="10">
    <source>
        <dbReference type="ARBA" id="ARBA00023180"/>
    </source>
</evidence>
<protein>
    <recommendedName>
        <fullName evidence="13">Delta-like protein</fullName>
    </recommendedName>
</protein>
<evidence type="ECO:0000313" key="17">
    <source>
        <dbReference type="Proteomes" id="UP000694867"/>
    </source>
</evidence>
<keyword evidence="9 11" id="KW-1015">Disulfide bond</keyword>
<dbReference type="PROSITE" id="PS00022">
    <property type="entry name" value="EGF_1"/>
    <property type="match status" value="5"/>
</dbReference>
<accession>A0AAJ7SH49</accession>
<evidence type="ECO:0000256" key="6">
    <source>
        <dbReference type="ARBA" id="ARBA00022737"/>
    </source>
</evidence>
<evidence type="ECO:0000256" key="8">
    <source>
        <dbReference type="ARBA" id="ARBA00023136"/>
    </source>
</evidence>
<keyword evidence="5 13" id="KW-0732">Signal</keyword>
<dbReference type="Proteomes" id="UP000694867">
    <property type="component" value="Unplaced"/>
</dbReference>
<evidence type="ECO:0000313" key="18">
    <source>
        <dbReference type="RefSeq" id="XP_028968540.1"/>
    </source>
</evidence>
<dbReference type="GO" id="GO:0007154">
    <property type="term" value="P:cell communication"/>
    <property type="evidence" value="ECO:0007669"/>
    <property type="project" value="InterPro"/>
</dbReference>
<gene>
    <name evidence="18" type="primary">LOC100899482</name>
</gene>
<evidence type="ECO:0000256" key="12">
    <source>
        <dbReference type="PROSITE-ProRule" id="PRU00377"/>
    </source>
</evidence>
<feature type="disulfide bond" evidence="12">
    <location>
        <begin position="253"/>
        <end position="262"/>
    </location>
</feature>
<dbReference type="Pfam" id="PF21700">
    <property type="entry name" value="EGF_DL_JAG"/>
    <property type="match status" value="3"/>
</dbReference>
<comment type="caution">
    <text evidence="11">Lacks conserved residue(s) required for the propagation of feature annotation.</text>
</comment>
<dbReference type="PANTHER" id="PTHR14949:SF56">
    <property type="entry name" value="EGF-LIKE-DOMAIN, MULTIPLE 7"/>
    <property type="match status" value="1"/>
</dbReference>
<evidence type="ECO:0000256" key="7">
    <source>
        <dbReference type="ARBA" id="ARBA00022989"/>
    </source>
</evidence>
<dbReference type="SMART" id="SM00181">
    <property type="entry name" value="EGF"/>
    <property type="match status" value="6"/>
</dbReference>
<evidence type="ECO:0000256" key="4">
    <source>
        <dbReference type="ARBA" id="ARBA00022692"/>
    </source>
</evidence>
<dbReference type="Gene3D" id="2.10.25.140">
    <property type="match status" value="1"/>
</dbReference>
<evidence type="ECO:0000256" key="13">
    <source>
        <dbReference type="RuleBase" id="RU280815"/>
    </source>
</evidence>
<sequence>MAISQDLIRVVFCLTFLLIQVGSTGIFHLKIYDLASANTLCNATQVNPCNTYVRACLSRQGAKQCRLGSFVSDVLVNGTLDTPLMTQFTFDQAWPEKFELAVEQWLVVNASDVAVAQSEGFRQRSRLARRKRTRVVESLRNAALYTLEWAAKMIFTIPDRLIKDKKRTDSSISRTVQDNHNGKLLARFVVRKSLPVGSAPVNWKEDSKVGRMSIEFRVSCSEGYTGATCVETCPGLNDVNARFNCTEGGRKICSEGWSGLECDKAECREGCSAEHGYCNQPGECRCMRGWQGTNCTECIKFPGCLHGTCSNPFECNCDEGWSGLFCQRPICKKQCHPTRGFCDRPDTCSCRFGWTGNNCDQCKPLPGCINGYCTKPLDCLCQPGWTGLFCHLRKSTCSVDCHPENGFCDRPEECRCRVGWTGPKCTECVPYPGCVHGSCVKPWECVCNPGWAGRLCDKAAPATSTETPATDSTSEKPPCLAKGDGTVECPENPGTNSTDCVGDDCNQSELLYRL</sequence>
<keyword evidence="17" id="KW-1185">Reference proteome</keyword>
<reference evidence="18" key="1">
    <citation type="submission" date="2025-08" db="UniProtKB">
        <authorList>
            <consortium name="RefSeq"/>
        </authorList>
    </citation>
    <scope>IDENTIFICATION</scope>
</reference>
<evidence type="ECO:0000256" key="5">
    <source>
        <dbReference type="ARBA" id="ARBA00022729"/>
    </source>
</evidence>
<dbReference type="RefSeq" id="XP_028968540.1">
    <property type="nucleotide sequence ID" value="XM_029112707.1"/>
</dbReference>
<dbReference type="GeneID" id="100899482"/>
<dbReference type="AlphaFoldDB" id="A0AAJ7SH49"/>
<feature type="disulfide bond" evidence="12">
    <location>
        <begin position="233"/>
        <end position="245"/>
    </location>
</feature>
<dbReference type="InterPro" id="IPR001774">
    <property type="entry name" value="DSL"/>
</dbReference>
<dbReference type="GO" id="GO:0016020">
    <property type="term" value="C:membrane"/>
    <property type="evidence" value="ECO:0007669"/>
    <property type="project" value="UniProtKB-SubCell"/>
</dbReference>
<dbReference type="Gene3D" id="2.60.40.3510">
    <property type="match status" value="1"/>
</dbReference>
<keyword evidence="2 13" id="KW-0217">Developmental protein</keyword>
<dbReference type="PROSITE" id="PS01186">
    <property type="entry name" value="EGF_2"/>
    <property type="match status" value="2"/>
</dbReference>
<evidence type="ECO:0000256" key="1">
    <source>
        <dbReference type="ARBA" id="ARBA00004479"/>
    </source>
</evidence>
<dbReference type="InterPro" id="IPR000742">
    <property type="entry name" value="EGF"/>
</dbReference>
<keyword evidence="4 13" id="KW-0812">Transmembrane</keyword>
<evidence type="ECO:0000256" key="3">
    <source>
        <dbReference type="ARBA" id="ARBA00022536"/>
    </source>
</evidence>
<evidence type="ECO:0000256" key="2">
    <source>
        <dbReference type="ARBA" id="ARBA00022473"/>
    </source>
</evidence>
<dbReference type="PROSITE" id="PS51051">
    <property type="entry name" value="DSL"/>
    <property type="match status" value="1"/>
</dbReference>
<evidence type="ECO:0000256" key="14">
    <source>
        <dbReference type="SAM" id="Phobius"/>
    </source>
</evidence>
<name>A0AAJ7SH49_9ACAR</name>
<feature type="domain" description="DSL" evidence="16">
    <location>
        <begin position="218"/>
        <end position="262"/>
    </location>
</feature>
<evidence type="ECO:0000259" key="15">
    <source>
        <dbReference type="PROSITE" id="PS50026"/>
    </source>
</evidence>
<comment type="function">
    <text evidence="13">Putative Notch ligand involved in the mediation of Notch signaling.</text>
</comment>
<keyword evidence="8 13" id="KW-0472">Membrane</keyword>
<dbReference type="Gene3D" id="2.10.25.10">
    <property type="entry name" value="Laminin"/>
    <property type="match status" value="3"/>
</dbReference>
<feature type="domain" description="EGF-like" evidence="15">
    <location>
        <begin position="263"/>
        <end position="296"/>
    </location>
</feature>
<keyword evidence="3 11" id="KW-0245">EGF-like domain</keyword>
<proteinExistence type="predicted"/>
<evidence type="ECO:0000256" key="11">
    <source>
        <dbReference type="PROSITE-ProRule" id="PRU00076"/>
    </source>
</evidence>
<dbReference type="Pfam" id="PF01414">
    <property type="entry name" value="DSL"/>
    <property type="match status" value="1"/>
</dbReference>
<evidence type="ECO:0000259" key="16">
    <source>
        <dbReference type="PROSITE" id="PS51051"/>
    </source>
</evidence>
<dbReference type="InterPro" id="IPR050969">
    <property type="entry name" value="Dev_Signal_Modulators"/>
</dbReference>
<feature type="disulfide bond" evidence="11">
    <location>
        <begin position="286"/>
        <end position="295"/>
    </location>
</feature>
<organism evidence="17 18">
    <name type="scientific">Galendromus occidentalis</name>
    <name type="common">western predatory mite</name>
    <dbReference type="NCBI Taxonomy" id="34638"/>
    <lineage>
        <taxon>Eukaryota</taxon>
        <taxon>Metazoa</taxon>
        <taxon>Ecdysozoa</taxon>
        <taxon>Arthropoda</taxon>
        <taxon>Chelicerata</taxon>
        <taxon>Arachnida</taxon>
        <taxon>Acari</taxon>
        <taxon>Parasitiformes</taxon>
        <taxon>Mesostigmata</taxon>
        <taxon>Gamasina</taxon>
        <taxon>Phytoseioidea</taxon>
        <taxon>Phytoseiidae</taxon>
        <taxon>Typhlodrominae</taxon>
        <taxon>Galendromus</taxon>
    </lineage>
</organism>
<dbReference type="PROSITE" id="PS50026">
    <property type="entry name" value="EGF_3"/>
    <property type="match status" value="1"/>
</dbReference>